<proteinExistence type="inferred from homology"/>
<evidence type="ECO:0000259" key="5">
    <source>
        <dbReference type="Pfam" id="PF08386"/>
    </source>
</evidence>
<dbReference type="EMBL" id="AEJC01000414">
    <property type="protein sequence ID" value="EKX63727.1"/>
    <property type="molecule type" value="Genomic_DNA"/>
</dbReference>
<dbReference type="InterPro" id="IPR029058">
    <property type="entry name" value="AB_hydrolase_fold"/>
</dbReference>
<sequence length="590" mass="64001">PASPARRSRLSIQPRAPRRRHCGAVLYIHPSRTKTSLLSLLCAEGYVMRAAVLYGAVGSVLLSGLGAAPAQGRTVTAEVYGVSVAVRRAEAGGIRFGKCPVVEGLPEGFRCGTVQVPLDYARPHGKQISLTVSRVAATGKGPRGKKVARQGALVFNPGGPGASGMSFPVLGFLPEWKRIGAAYDLVGYAPRGVGRSAPLSCQDPKQLHRGPSQAPTHPSESYKKERIARAKAYARGCAQRGGSALRHYHSLNNARDLDVLRAALGERRLTFMGASYGTYFGALYATLFPSRVRRMVFDSAVDPDPDQIWYRNNLDQSAAFEVRWADFRAWVAKHHTVYGLGNTPEKVLRSYERVAARLAAEPAGGKVGPGQLKSALLQAAYYDDYWPQRALALSAYRKGDPEPLIQLAGPYPEAAVEQENSNAVYTAVECNDAPWPTEWRVWDHDNTRLARTAPFETWDNVWTNLPCAYWGGPRQRPLDVRTGPGELPPTLVLAAERDAAAPYDGALELHRRLRGSVLVTERDAGSHGVAGGPNKCVNGYLEAYLLEGRLPKRRAACAAHPEPKPSTARSEHSPAPLESMGRGSWPVLPG</sequence>
<keyword evidence="2" id="KW-0732">Signal</keyword>
<evidence type="ECO:0000256" key="2">
    <source>
        <dbReference type="ARBA" id="ARBA00022729"/>
    </source>
</evidence>
<dbReference type="SUPFAM" id="SSF53474">
    <property type="entry name" value="alpha/beta-Hydrolases"/>
    <property type="match status" value="1"/>
</dbReference>
<keyword evidence="7" id="KW-1185">Reference proteome</keyword>
<evidence type="ECO:0000313" key="7">
    <source>
        <dbReference type="Proteomes" id="UP000010411"/>
    </source>
</evidence>
<evidence type="ECO:0000313" key="6">
    <source>
        <dbReference type="EMBL" id="EKX63727.1"/>
    </source>
</evidence>
<dbReference type="InterPro" id="IPR051601">
    <property type="entry name" value="Serine_prot/Carboxylest_S33"/>
</dbReference>
<dbReference type="GO" id="GO:0016787">
    <property type="term" value="F:hydrolase activity"/>
    <property type="evidence" value="ECO:0007669"/>
    <property type="project" value="UniProtKB-KW"/>
</dbReference>
<comment type="similarity">
    <text evidence="1">Belongs to the peptidase S33 family.</text>
</comment>
<dbReference type="PATRIC" id="fig|698759.3.peg.5638"/>
<feature type="region of interest" description="Disordered" evidence="4">
    <location>
        <begin position="199"/>
        <end position="223"/>
    </location>
</feature>
<dbReference type="Proteomes" id="UP000010411">
    <property type="component" value="Unassembled WGS sequence"/>
</dbReference>
<dbReference type="Gene3D" id="3.40.50.1820">
    <property type="entry name" value="alpha/beta hydrolase"/>
    <property type="match status" value="1"/>
</dbReference>
<feature type="non-terminal residue" evidence="6">
    <location>
        <position position="1"/>
    </location>
</feature>
<gene>
    <name evidence="6" type="ORF">STRIP9103_07758</name>
</gene>
<name>L1KSX0_9ACTN</name>
<protein>
    <submittedName>
        <fullName evidence="6">Hydrolase, alpha/beta domain protein</fullName>
    </submittedName>
</protein>
<keyword evidence="3 6" id="KW-0378">Hydrolase</keyword>
<evidence type="ECO:0000256" key="3">
    <source>
        <dbReference type="ARBA" id="ARBA00022801"/>
    </source>
</evidence>
<dbReference type="Pfam" id="PF08386">
    <property type="entry name" value="Abhydrolase_4"/>
    <property type="match status" value="1"/>
</dbReference>
<dbReference type="AlphaFoldDB" id="L1KSX0"/>
<dbReference type="PANTHER" id="PTHR43248:SF29">
    <property type="entry name" value="TRIPEPTIDYL AMINOPEPTIDASE"/>
    <property type="match status" value="1"/>
</dbReference>
<feature type="region of interest" description="Disordered" evidence="4">
    <location>
        <begin position="556"/>
        <end position="590"/>
    </location>
</feature>
<organism evidence="6 7">
    <name type="scientific">Streptomyces ipomoeae 91-03</name>
    <dbReference type="NCBI Taxonomy" id="698759"/>
    <lineage>
        <taxon>Bacteria</taxon>
        <taxon>Bacillati</taxon>
        <taxon>Actinomycetota</taxon>
        <taxon>Actinomycetes</taxon>
        <taxon>Kitasatosporales</taxon>
        <taxon>Streptomycetaceae</taxon>
        <taxon>Streptomyces</taxon>
    </lineage>
</organism>
<feature type="domain" description="Peptidase S33 tripeptidyl aminopeptidase-like C-terminal" evidence="5">
    <location>
        <begin position="458"/>
        <end position="557"/>
    </location>
</feature>
<evidence type="ECO:0000256" key="4">
    <source>
        <dbReference type="SAM" id="MobiDB-lite"/>
    </source>
</evidence>
<accession>L1KSX0</accession>
<dbReference type="PANTHER" id="PTHR43248">
    <property type="entry name" value="2-SUCCINYL-6-HYDROXY-2,4-CYCLOHEXADIENE-1-CARBOXYLATE SYNTHASE"/>
    <property type="match status" value="1"/>
</dbReference>
<evidence type="ECO:0000256" key="1">
    <source>
        <dbReference type="ARBA" id="ARBA00010088"/>
    </source>
</evidence>
<comment type="caution">
    <text evidence="6">The sequence shown here is derived from an EMBL/GenBank/DDBJ whole genome shotgun (WGS) entry which is preliminary data.</text>
</comment>
<dbReference type="InterPro" id="IPR013595">
    <property type="entry name" value="Pept_S33_TAP-like_C"/>
</dbReference>
<reference evidence="6 7" key="1">
    <citation type="submission" date="2012-11" db="EMBL/GenBank/DDBJ databases">
        <authorList>
            <person name="Huguet-Tapia J.C."/>
            <person name="Durkin A.S."/>
            <person name="Pettis G.S."/>
            <person name="Badger J.H."/>
        </authorList>
    </citation>
    <scope>NUCLEOTIDE SEQUENCE [LARGE SCALE GENOMIC DNA]</scope>
    <source>
        <strain evidence="6 7">91-03</strain>
    </source>
</reference>